<dbReference type="HOGENOM" id="CLU_075574_0_0_12"/>
<keyword evidence="2" id="KW-0472">Membrane</keyword>
<dbReference type="Pfam" id="PF13432">
    <property type="entry name" value="TPR_16"/>
    <property type="match status" value="2"/>
</dbReference>
<dbReference type="Proteomes" id="UP000014541">
    <property type="component" value="Unassembled WGS sequence"/>
</dbReference>
<comment type="caution">
    <text evidence="3">The sequence shown here is derived from an EMBL/GenBank/DDBJ whole genome shotgun (WGS) entry which is preliminary data.</text>
</comment>
<dbReference type="InterPro" id="IPR019734">
    <property type="entry name" value="TPR_rpt"/>
</dbReference>
<dbReference type="PROSITE" id="PS50005">
    <property type="entry name" value="TPR"/>
    <property type="match status" value="2"/>
</dbReference>
<organism evidence="3 4">
    <name type="scientific">Treponema maltophilum ATCC 51939</name>
    <dbReference type="NCBI Taxonomy" id="1125699"/>
    <lineage>
        <taxon>Bacteria</taxon>
        <taxon>Pseudomonadati</taxon>
        <taxon>Spirochaetota</taxon>
        <taxon>Spirochaetia</taxon>
        <taxon>Spirochaetales</taxon>
        <taxon>Treponemataceae</taxon>
        <taxon>Treponema</taxon>
    </lineage>
</organism>
<keyword evidence="2" id="KW-0812">Transmembrane</keyword>
<dbReference type="STRING" id="1125699.HMPREF9194_00770"/>
<gene>
    <name evidence="3" type="ORF">HMPREF9194_00770</name>
</gene>
<keyword evidence="4" id="KW-1185">Reference proteome</keyword>
<dbReference type="InterPro" id="IPR011990">
    <property type="entry name" value="TPR-like_helical_dom_sf"/>
</dbReference>
<feature type="repeat" description="TPR" evidence="1">
    <location>
        <begin position="199"/>
        <end position="232"/>
    </location>
</feature>
<name>S3JWU7_TREMA</name>
<evidence type="ECO:0000256" key="1">
    <source>
        <dbReference type="PROSITE-ProRule" id="PRU00339"/>
    </source>
</evidence>
<dbReference type="AlphaFoldDB" id="S3JWU7"/>
<feature type="repeat" description="TPR" evidence="1">
    <location>
        <begin position="80"/>
        <end position="113"/>
    </location>
</feature>
<sequence length="255" mass="28660">MHTSTLHKTLSFVHALLCAFCALFFITALSGCRPNVNYIKRMQALEEGVGSPQTEEEIVAAIQKYQGRVEDIMAAQGQVGIWYKILGVRYLDNRMYGEALGAFQQALSYYPDNQNLYYYVGLCAGYMAKTELDSSASSAKKRAFYLDLSENAYSRALELEPRYVRALYGLAVLYTFETNMPEKAVPLLQRLLSVDTKQTDAMFVLARAYYMTYDYEAAIDMYDRICALTKNKAKLAEAESNKKAVLDALYGGAAQ</sequence>
<proteinExistence type="predicted"/>
<dbReference type="RefSeq" id="WP_016525064.1">
    <property type="nucleotide sequence ID" value="NZ_KE332518.1"/>
</dbReference>
<evidence type="ECO:0000313" key="4">
    <source>
        <dbReference type="Proteomes" id="UP000014541"/>
    </source>
</evidence>
<dbReference type="PATRIC" id="fig|1125699.3.peg.783"/>
<protein>
    <submittedName>
        <fullName evidence="3">Uncharacterized protein</fullName>
    </submittedName>
</protein>
<evidence type="ECO:0000256" key="2">
    <source>
        <dbReference type="SAM" id="Phobius"/>
    </source>
</evidence>
<reference evidence="3 4" key="1">
    <citation type="submission" date="2013-04" db="EMBL/GenBank/DDBJ databases">
        <title>The Genome Sequence of Treponema maltophilum ATCC 51939.</title>
        <authorList>
            <consortium name="The Broad Institute Genomics Platform"/>
            <person name="Earl A."/>
            <person name="Ward D."/>
            <person name="Feldgarden M."/>
            <person name="Gevers D."/>
            <person name="Leonetti C."/>
            <person name="Blanton J.M."/>
            <person name="Dewhirst F.E."/>
            <person name="Izard J."/>
            <person name="Walker B."/>
            <person name="Young S."/>
            <person name="Zeng Q."/>
            <person name="Gargeya S."/>
            <person name="Fitzgerald M."/>
            <person name="Haas B."/>
            <person name="Abouelleil A."/>
            <person name="Allen A.W."/>
            <person name="Alvarado L."/>
            <person name="Arachchi H.M."/>
            <person name="Berlin A.M."/>
            <person name="Chapman S.B."/>
            <person name="Gainer-Dewar J."/>
            <person name="Goldberg J."/>
            <person name="Griggs A."/>
            <person name="Gujja S."/>
            <person name="Hansen M."/>
            <person name="Howarth C."/>
            <person name="Imamovic A."/>
            <person name="Ireland A."/>
            <person name="Larimer J."/>
            <person name="McCowan C."/>
            <person name="Murphy C."/>
            <person name="Pearson M."/>
            <person name="Poon T.W."/>
            <person name="Priest M."/>
            <person name="Roberts A."/>
            <person name="Saif S."/>
            <person name="Shea T."/>
            <person name="Sisk P."/>
            <person name="Sykes S."/>
            <person name="Wortman J."/>
            <person name="Nusbaum C."/>
            <person name="Birren B."/>
        </authorList>
    </citation>
    <scope>NUCLEOTIDE SEQUENCE [LARGE SCALE GENOMIC DNA]</scope>
    <source>
        <strain evidence="3 4">ATCC 51939</strain>
    </source>
</reference>
<keyword evidence="1" id="KW-0802">TPR repeat</keyword>
<evidence type="ECO:0000313" key="3">
    <source>
        <dbReference type="EMBL" id="EPF30453.1"/>
    </source>
</evidence>
<dbReference type="OrthoDB" id="362878at2"/>
<dbReference type="eggNOG" id="COG0457">
    <property type="taxonomic scope" value="Bacteria"/>
</dbReference>
<dbReference type="SUPFAM" id="SSF48452">
    <property type="entry name" value="TPR-like"/>
    <property type="match status" value="1"/>
</dbReference>
<accession>S3JWU7</accession>
<dbReference type="EMBL" id="ATFF01000006">
    <property type="protein sequence ID" value="EPF30453.1"/>
    <property type="molecule type" value="Genomic_DNA"/>
</dbReference>
<keyword evidence="2" id="KW-1133">Transmembrane helix</keyword>
<feature type="transmembrane region" description="Helical" evidence="2">
    <location>
        <begin position="12"/>
        <end position="32"/>
    </location>
</feature>
<dbReference type="SMART" id="SM00028">
    <property type="entry name" value="TPR"/>
    <property type="match status" value="3"/>
</dbReference>
<dbReference type="Gene3D" id="1.25.40.10">
    <property type="entry name" value="Tetratricopeptide repeat domain"/>
    <property type="match status" value="2"/>
</dbReference>